<dbReference type="GO" id="GO:0003677">
    <property type="term" value="F:DNA binding"/>
    <property type="evidence" value="ECO:0007669"/>
    <property type="project" value="UniProtKB-KW"/>
</dbReference>
<keyword evidence="20" id="KW-1185">Reference proteome</keyword>
<evidence type="ECO:0000256" key="3">
    <source>
        <dbReference type="ARBA" id="ARBA00023163"/>
    </source>
</evidence>
<sequence>MKSGIVQLQALAKQSMGSYQDIAKYIVTNAETVKTMHITQLADECYTSPATIVRMCKKLGYKGYTDFKQDLVLNLHKWFFEKQEVYNRGYIYPNKAAIEIGEVITNLTINGMIKSVQFLDSELVTDLAKILYEAERIDFYGCGISNLVAQDFSYRFLRAGKNTSAFADSHIQISQAQQSDAGCVAVGISYSGETKEVIASLEIAKQLGAYTISFTSDEDNSLAQVAECNITVAQIEHPEGYVAAASRIEMLHVMDIIYSVYASTYDETIAPKISRTRPYFKKRSEDGEKDS</sequence>
<protein>
    <submittedName>
        <fullName evidence="6 7">RpiR family transcriptional regulator</fullName>
    </submittedName>
</protein>
<gene>
    <name evidence="6" type="ORF">EP57_03525</name>
    <name evidence="7" type="ORF">HB811_06655</name>
    <name evidence="8" type="ORF">HB847_03955</name>
    <name evidence="9" type="ORF">HB902_04315</name>
    <name evidence="10" type="ORF">HB904_10330</name>
    <name evidence="11" type="ORF">HCA46_08315</name>
    <name evidence="12" type="ORF">HCA52_11500</name>
    <name evidence="13" type="ORF">HCA55_04160</name>
    <name evidence="14" type="ORF">HCA78_00500</name>
    <name evidence="15" type="ORF">HCB06_14840</name>
    <name evidence="19" type="ORF">HCB25_04870</name>
    <name evidence="16" type="ORF">HCB26_11930</name>
    <name evidence="17" type="ORF">HCB27_00485</name>
    <name evidence="18" type="ORF">HCB35_13835</name>
</gene>
<reference evidence="6 20" key="1">
    <citation type="submission" date="2014-05" db="EMBL/GenBank/DDBJ databases">
        <title>Novel Listeriaceae from food processing environments.</title>
        <authorList>
            <person name="den Bakker H.C."/>
        </authorList>
    </citation>
    <scope>NUCLEOTIDE SEQUENCE [LARGE SCALE GENOMIC DNA]</scope>
    <source>
        <strain evidence="6 20">FSL A5-0281</strain>
    </source>
</reference>
<dbReference type="InterPro" id="IPR001347">
    <property type="entry name" value="SIS_dom"/>
</dbReference>
<dbReference type="Proteomes" id="UP000574104">
    <property type="component" value="Unassembled WGS sequence"/>
</dbReference>
<dbReference type="eggNOG" id="COG1737">
    <property type="taxonomic scope" value="Bacteria"/>
</dbReference>
<evidence type="ECO:0000313" key="32">
    <source>
        <dbReference type="Proteomes" id="UP000574104"/>
    </source>
</evidence>
<evidence type="ECO:0000313" key="30">
    <source>
        <dbReference type="Proteomes" id="UP000550367"/>
    </source>
</evidence>
<dbReference type="SUPFAM" id="SSF53697">
    <property type="entry name" value="SIS domain"/>
    <property type="match status" value="1"/>
</dbReference>
<keyword evidence="1" id="KW-0805">Transcription regulation</keyword>
<dbReference type="Proteomes" id="UP000029844">
    <property type="component" value="Unassembled WGS sequence"/>
</dbReference>
<evidence type="ECO:0000313" key="12">
    <source>
        <dbReference type="EMBL" id="MBC1794047.1"/>
    </source>
</evidence>
<dbReference type="EMBL" id="JAARYD010000001">
    <property type="protein sequence ID" value="MBC2175074.1"/>
    <property type="molecule type" value="Genomic_DNA"/>
</dbReference>
<dbReference type="InterPro" id="IPR009057">
    <property type="entry name" value="Homeodomain-like_sf"/>
</dbReference>
<dbReference type="Proteomes" id="UP000591929">
    <property type="component" value="Unassembled WGS sequence"/>
</dbReference>
<evidence type="ECO:0000313" key="10">
    <source>
        <dbReference type="EMBL" id="MBC1616587.1"/>
    </source>
</evidence>
<dbReference type="EMBL" id="JAARXI010000009">
    <property type="protein sequence ID" value="MBC2117906.1"/>
    <property type="molecule type" value="Genomic_DNA"/>
</dbReference>
<dbReference type="EMBL" id="JAARZA010000006">
    <property type="protein sequence ID" value="MBC2241555.1"/>
    <property type="molecule type" value="Genomic_DNA"/>
</dbReference>
<dbReference type="InterPro" id="IPR000281">
    <property type="entry name" value="HTH_RpiR"/>
</dbReference>
<evidence type="ECO:0000313" key="25">
    <source>
        <dbReference type="Proteomes" id="UP000541955"/>
    </source>
</evidence>
<dbReference type="SUPFAM" id="SSF46689">
    <property type="entry name" value="Homeodomain-like"/>
    <property type="match status" value="1"/>
</dbReference>
<dbReference type="GO" id="GO:1901135">
    <property type="term" value="P:carbohydrate derivative metabolic process"/>
    <property type="evidence" value="ECO:0007669"/>
    <property type="project" value="InterPro"/>
</dbReference>
<dbReference type="CDD" id="cd05013">
    <property type="entry name" value="SIS_RpiR"/>
    <property type="match status" value="1"/>
</dbReference>
<evidence type="ECO:0000313" key="22">
    <source>
        <dbReference type="Proteomes" id="UP000529446"/>
    </source>
</evidence>
<dbReference type="EMBL" id="JAARYH010000004">
    <property type="protein sequence ID" value="MBC2167278.1"/>
    <property type="molecule type" value="Genomic_DNA"/>
</dbReference>
<dbReference type="Gene3D" id="1.10.10.10">
    <property type="entry name" value="Winged helix-like DNA-binding domain superfamily/Winged helix DNA-binding domain"/>
    <property type="match status" value="1"/>
</dbReference>
<name>A0A099WDF8_9LIST</name>
<dbReference type="EMBL" id="JAARSH010000006">
    <property type="protein sequence ID" value="MBC1616587.1"/>
    <property type="molecule type" value="Genomic_DNA"/>
</dbReference>
<dbReference type="Proteomes" id="UP000539064">
    <property type="component" value="Unassembled WGS sequence"/>
</dbReference>
<dbReference type="EMBL" id="JAARWW010000001">
    <property type="protein sequence ID" value="MBC2002226.1"/>
    <property type="molecule type" value="Genomic_DNA"/>
</dbReference>
<dbReference type="InterPro" id="IPR036388">
    <property type="entry name" value="WH-like_DNA-bd_sf"/>
</dbReference>
<dbReference type="Proteomes" id="UP000541955">
    <property type="component" value="Unassembled WGS sequence"/>
</dbReference>
<dbReference type="Proteomes" id="UP000547643">
    <property type="component" value="Unassembled WGS sequence"/>
</dbReference>
<dbReference type="EMBL" id="JAARUV010000002">
    <property type="protein sequence ID" value="MBC1778838.1"/>
    <property type="molecule type" value="Genomic_DNA"/>
</dbReference>
<dbReference type="AlphaFoldDB" id="A0A099WDF8"/>
<evidence type="ECO:0000313" key="7">
    <source>
        <dbReference type="EMBL" id="MBC1316445.1"/>
    </source>
</evidence>
<dbReference type="EMBL" id="JNFA01000011">
    <property type="protein sequence ID" value="KGL42543.1"/>
    <property type="molecule type" value="Genomic_DNA"/>
</dbReference>
<organism evidence="6 20">
    <name type="scientific">Listeria booriae</name>
    <dbReference type="NCBI Taxonomy" id="1552123"/>
    <lineage>
        <taxon>Bacteria</taxon>
        <taxon>Bacillati</taxon>
        <taxon>Bacillota</taxon>
        <taxon>Bacilli</taxon>
        <taxon>Bacillales</taxon>
        <taxon>Listeriaceae</taxon>
        <taxon>Listeria</taxon>
    </lineage>
</organism>
<evidence type="ECO:0000313" key="17">
    <source>
        <dbReference type="EMBL" id="MBC2175074.1"/>
    </source>
</evidence>
<evidence type="ECO:0000313" key="16">
    <source>
        <dbReference type="EMBL" id="MBC2167278.1"/>
    </source>
</evidence>
<evidence type="ECO:0000313" key="33">
    <source>
        <dbReference type="Proteomes" id="UP000591929"/>
    </source>
</evidence>
<dbReference type="Proteomes" id="UP000519573">
    <property type="component" value="Unassembled WGS sequence"/>
</dbReference>
<evidence type="ECO:0000313" key="28">
    <source>
        <dbReference type="Proteomes" id="UP000547643"/>
    </source>
</evidence>
<evidence type="ECO:0000313" key="23">
    <source>
        <dbReference type="Proteomes" id="UP000539064"/>
    </source>
</evidence>
<dbReference type="Proteomes" id="UP000541735">
    <property type="component" value="Unassembled WGS sequence"/>
</dbReference>
<evidence type="ECO:0000313" key="27">
    <source>
        <dbReference type="Proteomes" id="UP000546806"/>
    </source>
</evidence>
<dbReference type="RefSeq" id="WP_036084278.1">
    <property type="nucleotide sequence ID" value="NZ_CBCSHQ010000001.1"/>
</dbReference>
<dbReference type="GO" id="GO:0097367">
    <property type="term" value="F:carbohydrate derivative binding"/>
    <property type="evidence" value="ECO:0007669"/>
    <property type="project" value="InterPro"/>
</dbReference>
<dbReference type="EMBL" id="JAAROV010000002">
    <property type="protein sequence ID" value="MBC1316445.1"/>
    <property type="molecule type" value="Genomic_DNA"/>
</dbReference>
<feature type="domain" description="SIS" evidence="5">
    <location>
        <begin position="127"/>
        <end position="270"/>
    </location>
</feature>
<dbReference type="GeneID" id="58716493"/>
<dbReference type="EMBL" id="JAARPL010000002">
    <property type="protein sequence ID" value="MBC1371513.1"/>
    <property type="molecule type" value="Genomic_DNA"/>
</dbReference>
<evidence type="ECO:0000256" key="1">
    <source>
        <dbReference type="ARBA" id="ARBA00023015"/>
    </source>
</evidence>
<dbReference type="GO" id="GO:0003700">
    <property type="term" value="F:DNA-binding transcription factor activity"/>
    <property type="evidence" value="ECO:0007669"/>
    <property type="project" value="InterPro"/>
</dbReference>
<dbReference type="STRING" id="1552123.EP57_03525"/>
<dbReference type="OrthoDB" id="370421at2"/>
<evidence type="ECO:0000256" key="2">
    <source>
        <dbReference type="ARBA" id="ARBA00023125"/>
    </source>
</evidence>
<evidence type="ECO:0000259" key="5">
    <source>
        <dbReference type="PROSITE" id="PS51464"/>
    </source>
</evidence>
<dbReference type="InterPro" id="IPR046348">
    <property type="entry name" value="SIS_dom_sf"/>
</dbReference>
<dbReference type="Proteomes" id="UP000550367">
    <property type="component" value="Unassembled WGS sequence"/>
</dbReference>
<evidence type="ECO:0000313" key="14">
    <source>
        <dbReference type="EMBL" id="MBC2002226.1"/>
    </source>
</evidence>
<evidence type="ECO:0000313" key="11">
    <source>
        <dbReference type="EMBL" id="MBC1778838.1"/>
    </source>
</evidence>
<dbReference type="Gene3D" id="3.40.50.10490">
    <property type="entry name" value="Glucose-6-phosphate isomerase like protein, domain 1"/>
    <property type="match status" value="1"/>
</dbReference>
<dbReference type="PROSITE" id="PS51464">
    <property type="entry name" value="SIS"/>
    <property type="match status" value="1"/>
</dbReference>
<evidence type="ECO:0000313" key="20">
    <source>
        <dbReference type="Proteomes" id="UP000029844"/>
    </source>
</evidence>
<proteinExistence type="predicted"/>
<keyword evidence="2" id="KW-0238">DNA-binding</keyword>
<dbReference type="EMBL" id="JAARVD010000002">
    <property type="protein sequence ID" value="MBC1795905.1"/>
    <property type="molecule type" value="Genomic_DNA"/>
</dbReference>
<feature type="domain" description="HTH rpiR-type" evidence="4">
    <location>
        <begin position="2"/>
        <end position="78"/>
    </location>
</feature>
<dbReference type="Pfam" id="PF01418">
    <property type="entry name" value="HTH_6"/>
    <property type="match status" value="1"/>
</dbReference>
<dbReference type="EMBL" id="JAARVG010000010">
    <property type="protein sequence ID" value="MBC1794047.1"/>
    <property type="molecule type" value="Genomic_DNA"/>
</dbReference>
<keyword evidence="3" id="KW-0804">Transcription</keyword>
<evidence type="ECO:0000313" key="26">
    <source>
        <dbReference type="Proteomes" id="UP000543379"/>
    </source>
</evidence>
<dbReference type="Proteomes" id="UP000553016">
    <property type="component" value="Unassembled WGS sequence"/>
</dbReference>
<evidence type="ECO:0000313" key="31">
    <source>
        <dbReference type="Proteomes" id="UP000553016"/>
    </source>
</evidence>
<dbReference type="EMBL" id="JAARYY010000002">
    <property type="protein sequence ID" value="MBC2243390.1"/>
    <property type="molecule type" value="Genomic_DNA"/>
</dbReference>
<accession>A0A099WDF8</accession>
<evidence type="ECO:0000313" key="29">
    <source>
        <dbReference type="Proteomes" id="UP000548082"/>
    </source>
</evidence>
<dbReference type="Proteomes" id="UP000543379">
    <property type="component" value="Unassembled WGS sequence"/>
</dbReference>
<dbReference type="Proteomes" id="UP000546806">
    <property type="component" value="Unassembled WGS sequence"/>
</dbReference>
<evidence type="ECO:0000313" key="24">
    <source>
        <dbReference type="Proteomes" id="UP000541735"/>
    </source>
</evidence>
<reference evidence="21 22" key="2">
    <citation type="submission" date="2020-03" db="EMBL/GenBank/DDBJ databases">
        <title>Soil Listeria distribution.</title>
        <authorList>
            <person name="Liao J."/>
            <person name="Wiedmann M."/>
        </authorList>
    </citation>
    <scope>NUCLEOTIDE SEQUENCE [LARGE SCALE GENOMIC DNA]</scope>
    <source>
        <strain evidence="18 31">FSL L7-0149</strain>
        <strain evidence="19 30">FSL L7-0153</strain>
        <strain evidence="16 21">FSL L7-0245</strain>
        <strain evidence="17 24">FSL L7-0259</strain>
        <strain evidence="15 22">FSL L7-0360</strain>
        <strain evidence="14 27">FSL L7-0435</strain>
        <strain evidence="12 23">FSL L7-0978</strain>
        <strain evidence="13 29">FSL L7-0990</strain>
        <strain evidence="11 28">FSL L7-1017</strain>
        <strain evidence="10 32">FSL L7-1299</strain>
        <strain evidence="9 25">FSL L7-1387</strain>
        <strain evidence="8 33">FSL L7-1681</strain>
        <strain evidence="7 26">FSL L7-1816</strain>
    </source>
</reference>
<evidence type="ECO:0000313" key="13">
    <source>
        <dbReference type="EMBL" id="MBC1795905.1"/>
    </source>
</evidence>
<evidence type="ECO:0000313" key="19">
    <source>
        <dbReference type="EMBL" id="MBC2243390.1"/>
    </source>
</evidence>
<dbReference type="PROSITE" id="PS51071">
    <property type="entry name" value="HTH_RPIR"/>
    <property type="match status" value="1"/>
</dbReference>
<evidence type="ECO:0000313" key="9">
    <source>
        <dbReference type="EMBL" id="MBC1561283.1"/>
    </source>
</evidence>
<dbReference type="Proteomes" id="UP000548082">
    <property type="component" value="Unassembled WGS sequence"/>
</dbReference>
<dbReference type="InterPro" id="IPR035472">
    <property type="entry name" value="RpiR-like_SIS"/>
</dbReference>
<dbReference type="EMBL" id="JAARRW010000002">
    <property type="protein sequence ID" value="MBC1561283.1"/>
    <property type="molecule type" value="Genomic_DNA"/>
</dbReference>
<comment type="caution">
    <text evidence="6">The sequence shown here is derived from an EMBL/GenBank/DDBJ whole genome shotgun (WGS) entry which is preliminary data.</text>
</comment>
<dbReference type="PANTHER" id="PTHR30514">
    <property type="entry name" value="GLUCOKINASE"/>
    <property type="match status" value="1"/>
</dbReference>
<evidence type="ECO:0000259" key="4">
    <source>
        <dbReference type="PROSITE" id="PS51071"/>
    </source>
</evidence>
<evidence type="ECO:0000313" key="6">
    <source>
        <dbReference type="EMBL" id="KGL42543.1"/>
    </source>
</evidence>
<evidence type="ECO:0000313" key="8">
    <source>
        <dbReference type="EMBL" id="MBC1371513.1"/>
    </source>
</evidence>
<evidence type="ECO:0000313" key="18">
    <source>
        <dbReference type="EMBL" id="MBC2241555.1"/>
    </source>
</evidence>
<dbReference type="Proteomes" id="UP000529446">
    <property type="component" value="Unassembled WGS sequence"/>
</dbReference>
<dbReference type="PANTHER" id="PTHR30514:SF1">
    <property type="entry name" value="HTH-TYPE TRANSCRIPTIONAL REGULATOR HEXR-RELATED"/>
    <property type="match status" value="1"/>
</dbReference>
<evidence type="ECO:0000313" key="21">
    <source>
        <dbReference type="Proteomes" id="UP000519573"/>
    </source>
</evidence>
<dbReference type="InterPro" id="IPR047640">
    <property type="entry name" value="RpiR-like"/>
</dbReference>
<evidence type="ECO:0000313" key="15">
    <source>
        <dbReference type="EMBL" id="MBC2117906.1"/>
    </source>
</evidence>
<dbReference type="Pfam" id="PF01380">
    <property type="entry name" value="SIS"/>
    <property type="match status" value="1"/>
</dbReference>